<protein>
    <submittedName>
        <fullName evidence="2">Uncharacterized protein</fullName>
    </submittedName>
</protein>
<proteinExistence type="predicted"/>
<dbReference type="AlphaFoldDB" id="A0A2P5DZV2"/>
<comment type="caution">
    <text evidence="2">The sequence shown here is derived from an EMBL/GenBank/DDBJ whole genome shotgun (WGS) entry which is preliminary data.</text>
</comment>
<name>A0A2P5DZV2_PARAD</name>
<feature type="non-terminal residue" evidence="2">
    <location>
        <position position="1"/>
    </location>
</feature>
<dbReference type="Proteomes" id="UP000237105">
    <property type="component" value="Unassembled WGS sequence"/>
</dbReference>
<sequence length="208" mass="24636">ASDKIRIHIFSLHPLSQIKSLLPFTHLTIPINKRIISNQIRDHISHRHFIKQVLCIPHSLLFTQPTKQNIINKHRKTDPPRLHVIHNLQSPFHVPQLNRSLNRLPIREPIGSNTRLNNIRKQLKHLIKLFHRNQSFKQHINRTQRRNRTISLHDAVQFHGFRYHFGLQTSRENQVQESGSHGGRSDREESENIRGRGEQRLRGHKRLD</sequence>
<feature type="compositionally biased region" description="Basic and acidic residues" evidence="1">
    <location>
        <begin position="183"/>
        <end position="208"/>
    </location>
</feature>
<keyword evidence="3" id="KW-1185">Reference proteome</keyword>
<evidence type="ECO:0000313" key="2">
    <source>
        <dbReference type="EMBL" id="PON78813.1"/>
    </source>
</evidence>
<organism evidence="2 3">
    <name type="scientific">Parasponia andersonii</name>
    <name type="common">Sponia andersonii</name>
    <dbReference type="NCBI Taxonomy" id="3476"/>
    <lineage>
        <taxon>Eukaryota</taxon>
        <taxon>Viridiplantae</taxon>
        <taxon>Streptophyta</taxon>
        <taxon>Embryophyta</taxon>
        <taxon>Tracheophyta</taxon>
        <taxon>Spermatophyta</taxon>
        <taxon>Magnoliopsida</taxon>
        <taxon>eudicotyledons</taxon>
        <taxon>Gunneridae</taxon>
        <taxon>Pentapetalae</taxon>
        <taxon>rosids</taxon>
        <taxon>fabids</taxon>
        <taxon>Rosales</taxon>
        <taxon>Cannabaceae</taxon>
        <taxon>Parasponia</taxon>
    </lineage>
</organism>
<gene>
    <name evidence="2" type="ORF">PanWU01x14_017120</name>
</gene>
<evidence type="ECO:0000256" key="1">
    <source>
        <dbReference type="SAM" id="MobiDB-lite"/>
    </source>
</evidence>
<accession>A0A2P5DZV2</accession>
<feature type="compositionally biased region" description="Polar residues" evidence="1">
    <location>
        <begin position="169"/>
        <end position="179"/>
    </location>
</feature>
<reference evidence="3" key="1">
    <citation type="submission" date="2016-06" db="EMBL/GenBank/DDBJ databases">
        <title>Parallel loss of symbiosis genes in relatives of nitrogen-fixing non-legume Parasponia.</title>
        <authorList>
            <person name="Van Velzen R."/>
            <person name="Holmer R."/>
            <person name="Bu F."/>
            <person name="Rutten L."/>
            <person name="Van Zeijl A."/>
            <person name="Liu W."/>
            <person name="Santuari L."/>
            <person name="Cao Q."/>
            <person name="Sharma T."/>
            <person name="Shen D."/>
            <person name="Roswanjaya Y."/>
            <person name="Wardhani T."/>
            <person name="Kalhor M.S."/>
            <person name="Jansen J."/>
            <person name="Van den Hoogen J."/>
            <person name="Gungor B."/>
            <person name="Hartog M."/>
            <person name="Hontelez J."/>
            <person name="Verver J."/>
            <person name="Yang W.-C."/>
            <person name="Schijlen E."/>
            <person name="Repin R."/>
            <person name="Schilthuizen M."/>
            <person name="Schranz E."/>
            <person name="Heidstra R."/>
            <person name="Miyata K."/>
            <person name="Fedorova E."/>
            <person name="Kohlen W."/>
            <person name="Bisseling T."/>
            <person name="Smit S."/>
            <person name="Geurts R."/>
        </authorList>
    </citation>
    <scope>NUCLEOTIDE SEQUENCE [LARGE SCALE GENOMIC DNA]</scope>
    <source>
        <strain evidence="3">cv. WU1-14</strain>
    </source>
</reference>
<dbReference type="OrthoDB" id="10275454at2759"/>
<dbReference type="EMBL" id="JXTB01000007">
    <property type="protein sequence ID" value="PON78813.1"/>
    <property type="molecule type" value="Genomic_DNA"/>
</dbReference>
<feature type="region of interest" description="Disordered" evidence="1">
    <location>
        <begin position="169"/>
        <end position="208"/>
    </location>
</feature>
<evidence type="ECO:0000313" key="3">
    <source>
        <dbReference type="Proteomes" id="UP000237105"/>
    </source>
</evidence>